<dbReference type="GO" id="GO:0032469">
    <property type="term" value="P:endoplasmic reticulum calcium ion homeostasis"/>
    <property type="evidence" value="ECO:0007669"/>
    <property type="project" value="InterPro"/>
</dbReference>
<evidence type="ECO:0000256" key="13">
    <source>
        <dbReference type="ARBA" id="ARBA00023303"/>
    </source>
</evidence>
<dbReference type="GeneID" id="94433969"/>
<proteinExistence type="inferred from homology"/>
<evidence type="ECO:0000256" key="4">
    <source>
        <dbReference type="ARBA" id="ARBA00022568"/>
    </source>
</evidence>
<dbReference type="SMART" id="SM01415">
    <property type="entry name" value="DUF106"/>
    <property type="match status" value="1"/>
</dbReference>
<dbReference type="RefSeq" id="XP_067917266.1">
    <property type="nucleotide sequence ID" value="XM_068070758.1"/>
</dbReference>
<dbReference type="EMBL" id="MIGC01007916">
    <property type="protein sequence ID" value="PHJ15533.1"/>
    <property type="molecule type" value="Genomic_DNA"/>
</dbReference>
<keyword evidence="10 14" id="KW-0175">Coiled coil</keyword>
<feature type="transmembrane region" description="Helical" evidence="15">
    <location>
        <begin position="118"/>
        <end position="136"/>
    </location>
</feature>
<dbReference type="PANTHER" id="PTHR20917">
    <property type="entry name" value="PNAS-RELATED"/>
    <property type="match status" value="1"/>
</dbReference>
<sequence>MSVTFTPDSSAGAAVGGKLEEPVDSIEPHQTFLILGLGFLVGLLSELLSYLLIYRHEEFHKLQEECKKLHRELDALEAVCGSDADGRRSGRGSRAVEQVEKKIERKAKQLSSYRQKGNMVVGFIMMVSMPLLYSSFDDRPACYLPFHPIFPFSILLRYSGPAVEGPVAGVGRGEHQLPPGASFCSSGGMFMLIMISTRVSLQKLFGYEAGGKRFPGHTAAVILKFPLTRTQSRSTVRRFSNSLLRVLFSLPVSPMDPNSTQDTKSEDGMFWKPGWNVGQQSSEGERLIRTCDEPGWLFEVSAAWFPYRMQAVSAADQKDQTHAPSYWLFRSTRALISIAAPLRASES</sequence>
<keyword evidence="12 15" id="KW-0472">Membrane</keyword>
<evidence type="ECO:0000256" key="15">
    <source>
        <dbReference type="SAM" id="Phobius"/>
    </source>
</evidence>
<evidence type="ECO:0000313" key="17">
    <source>
        <dbReference type="Proteomes" id="UP000221165"/>
    </source>
</evidence>
<comment type="similarity">
    <text evidence="2">Belongs to the TMCO1 family.</text>
</comment>
<evidence type="ECO:0000256" key="11">
    <source>
        <dbReference type="ARBA" id="ARBA00023065"/>
    </source>
</evidence>
<reference evidence="16 17" key="1">
    <citation type="journal article" date="2017" name="Int. J. Parasitol.">
        <title>The genome of the protozoan parasite Cystoisospora suis and a reverse vaccinology approach to identify vaccine candidates.</title>
        <authorList>
            <person name="Palmieri N."/>
            <person name="Shrestha A."/>
            <person name="Ruttkowski B."/>
            <person name="Beck T."/>
            <person name="Vogl C."/>
            <person name="Tomley F."/>
            <person name="Blake D.P."/>
            <person name="Joachim A."/>
        </authorList>
    </citation>
    <scope>NUCLEOTIDE SEQUENCE [LARGE SCALE GENOMIC DNA]</scope>
    <source>
        <strain evidence="16 17">Wien I</strain>
    </source>
</reference>
<feature type="transmembrane region" description="Helical" evidence="15">
    <location>
        <begin position="32"/>
        <end position="53"/>
    </location>
</feature>
<dbReference type="GO" id="GO:0005262">
    <property type="term" value="F:calcium channel activity"/>
    <property type="evidence" value="ECO:0007669"/>
    <property type="project" value="UniProtKB-KW"/>
</dbReference>
<dbReference type="Pfam" id="PF01956">
    <property type="entry name" value="EMC3_TMCO1"/>
    <property type="match status" value="1"/>
</dbReference>
<evidence type="ECO:0000313" key="16">
    <source>
        <dbReference type="EMBL" id="PHJ15533.1"/>
    </source>
</evidence>
<keyword evidence="5" id="KW-0107">Calcium channel</keyword>
<organism evidence="16 17">
    <name type="scientific">Cystoisospora suis</name>
    <dbReference type="NCBI Taxonomy" id="483139"/>
    <lineage>
        <taxon>Eukaryota</taxon>
        <taxon>Sar</taxon>
        <taxon>Alveolata</taxon>
        <taxon>Apicomplexa</taxon>
        <taxon>Conoidasida</taxon>
        <taxon>Coccidia</taxon>
        <taxon>Eucoccidiorida</taxon>
        <taxon>Eimeriorina</taxon>
        <taxon>Sarcocystidae</taxon>
        <taxon>Cystoisospora</taxon>
    </lineage>
</organism>
<evidence type="ECO:0000256" key="12">
    <source>
        <dbReference type="ARBA" id="ARBA00023136"/>
    </source>
</evidence>
<dbReference type="InterPro" id="IPR008559">
    <property type="entry name" value="TMCO1"/>
</dbReference>
<keyword evidence="8" id="KW-0106">Calcium</keyword>
<dbReference type="OrthoDB" id="342726at2759"/>
<keyword evidence="13" id="KW-0407">Ion channel</keyword>
<evidence type="ECO:0000256" key="5">
    <source>
        <dbReference type="ARBA" id="ARBA00022673"/>
    </source>
</evidence>
<keyword evidence="3" id="KW-0813">Transport</keyword>
<dbReference type="InterPro" id="IPR002809">
    <property type="entry name" value="EMC3/TMCO1"/>
</dbReference>
<name>A0A2C6KGM1_9APIC</name>
<dbReference type="PANTHER" id="PTHR20917:SF0">
    <property type="entry name" value="CALCIUM LOAD-ACTIVATED CALCIUM CHANNEL"/>
    <property type="match status" value="1"/>
</dbReference>
<keyword evidence="4" id="KW-0109">Calcium transport</keyword>
<evidence type="ECO:0000256" key="14">
    <source>
        <dbReference type="SAM" id="Coils"/>
    </source>
</evidence>
<evidence type="ECO:0000256" key="8">
    <source>
        <dbReference type="ARBA" id="ARBA00022837"/>
    </source>
</evidence>
<comment type="subcellular location">
    <subcellularLocation>
        <location evidence="1">Endoplasmic reticulum membrane</location>
        <topology evidence="1">Multi-pass membrane protein</topology>
    </subcellularLocation>
</comment>
<feature type="coiled-coil region" evidence="14">
    <location>
        <begin position="59"/>
        <end position="116"/>
    </location>
</feature>
<protein>
    <submittedName>
        <fullName evidence="16">Integral membrane protein</fullName>
    </submittedName>
</protein>
<evidence type="ECO:0000256" key="6">
    <source>
        <dbReference type="ARBA" id="ARBA00022692"/>
    </source>
</evidence>
<evidence type="ECO:0000256" key="10">
    <source>
        <dbReference type="ARBA" id="ARBA00023054"/>
    </source>
</evidence>
<evidence type="ECO:0000256" key="9">
    <source>
        <dbReference type="ARBA" id="ARBA00022989"/>
    </source>
</evidence>
<dbReference type="VEuPathDB" id="ToxoDB:CSUI_010656"/>
<evidence type="ECO:0000256" key="7">
    <source>
        <dbReference type="ARBA" id="ARBA00022824"/>
    </source>
</evidence>
<evidence type="ECO:0000256" key="2">
    <source>
        <dbReference type="ARBA" id="ARBA00006537"/>
    </source>
</evidence>
<evidence type="ECO:0000256" key="3">
    <source>
        <dbReference type="ARBA" id="ARBA00022448"/>
    </source>
</evidence>
<dbReference type="AlphaFoldDB" id="A0A2C6KGM1"/>
<keyword evidence="17" id="KW-1185">Reference proteome</keyword>
<keyword evidence="9 15" id="KW-1133">Transmembrane helix</keyword>
<dbReference type="Proteomes" id="UP000221165">
    <property type="component" value="Unassembled WGS sequence"/>
</dbReference>
<keyword evidence="7" id="KW-0256">Endoplasmic reticulum</keyword>
<comment type="caution">
    <text evidence="16">The sequence shown here is derived from an EMBL/GenBank/DDBJ whole genome shotgun (WGS) entry which is preliminary data.</text>
</comment>
<evidence type="ECO:0000256" key="1">
    <source>
        <dbReference type="ARBA" id="ARBA00004477"/>
    </source>
</evidence>
<accession>A0A2C6KGM1</accession>
<keyword evidence="6 15" id="KW-0812">Transmembrane</keyword>
<gene>
    <name evidence="16" type="ORF">CSUI_010656</name>
</gene>
<keyword evidence="11" id="KW-0406">Ion transport</keyword>
<dbReference type="GO" id="GO:0005789">
    <property type="term" value="C:endoplasmic reticulum membrane"/>
    <property type="evidence" value="ECO:0007669"/>
    <property type="project" value="UniProtKB-SubCell"/>
</dbReference>